<dbReference type="EMBL" id="JACHVS010000001">
    <property type="protein sequence ID" value="MBB2996009.1"/>
    <property type="molecule type" value="Genomic_DNA"/>
</dbReference>
<accession>A0A839QIJ2</accession>
<keyword evidence="1" id="KW-1133">Transmembrane helix</keyword>
<name>A0A839QIJ2_9MICC</name>
<evidence type="ECO:0000313" key="2">
    <source>
        <dbReference type="EMBL" id="MBB2996009.1"/>
    </source>
</evidence>
<keyword evidence="1" id="KW-0472">Membrane</keyword>
<gene>
    <name evidence="2" type="ORF">E9229_002200</name>
</gene>
<comment type="caution">
    <text evidence="2">The sequence shown here is derived from an EMBL/GenBank/DDBJ whole genome shotgun (WGS) entry which is preliminary data.</text>
</comment>
<reference evidence="2 3" key="1">
    <citation type="submission" date="2020-08" db="EMBL/GenBank/DDBJ databases">
        <title>Sequencing the genomes of 1000 actinobacteria strains.</title>
        <authorList>
            <person name="Klenk H.-P."/>
        </authorList>
    </citation>
    <scope>NUCLEOTIDE SEQUENCE [LARGE SCALE GENOMIC DNA]</scope>
    <source>
        <strain evidence="2 3">DSM 22826</strain>
    </source>
</reference>
<feature type="transmembrane region" description="Helical" evidence="1">
    <location>
        <begin position="20"/>
        <end position="39"/>
    </location>
</feature>
<evidence type="ECO:0000313" key="3">
    <source>
        <dbReference type="Proteomes" id="UP000523000"/>
    </source>
</evidence>
<dbReference type="RefSeq" id="WP_183511199.1">
    <property type="nucleotide sequence ID" value="NZ_BAABGK010000042.1"/>
</dbReference>
<proteinExistence type="predicted"/>
<dbReference type="Proteomes" id="UP000523000">
    <property type="component" value="Unassembled WGS sequence"/>
</dbReference>
<organism evidence="2 3">
    <name type="scientific">Paeniglutamicibacter cryotolerans</name>
    <dbReference type="NCBI Taxonomy" id="670079"/>
    <lineage>
        <taxon>Bacteria</taxon>
        <taxon>Bacillati</taxon>
        <taxon>Actinomycetota</taxon>
        <taxon>Actinomycetes</taxon>
        <taxon>Micrococcales</taxon>
        <taxon>Micrococcaceae</taxon>
        <taxon>Paeniglutamicibacter</taxon>
    </lineage>
</organism>
<protein>
    <submittedName>
        <fullName evidence="2">Uncharacterized protein</fullName>
    </submittedName>
</protein>
<keyword evidence="1" id="KW-0812">Transmembrane</keyword>
<dbReference type="AlphaFoldDB" id="A0A839QIJ2"/>
<sequence>MYSNGRNKAHSGQGHFAGNVVAFLILFVCFAGGIYALSFWSLDNAWLPGISCFVLVMIALMVPQHVLGRGDTHVHADGE</sequence>
<feature type="transmembrane region" description="Helical" evidence="1">
    <location>
        <begin position="45"/>
        <end position="62"/>
    </location>
</feature>
<keyword evidence="3" id="KW-1185">Reference proteome</keyword>
<evidence type="ECO:0000256" key="1">
    <source>
        <dbReference type="SAM" id="Phobius"/>
    </source>
</evidence>